<evidence type="ECO:0000256" key="4">
    <source>
        <dbReference type="ARBA" id="ARBA00022723"/>
    </source>
</evidence>
<dbReference type="InterPro" id="IPR019574">
    <property type="entry name" value="NADH_UbQ_OxRdtase_Gsu_4Fe4S-bd"/>
</dbReference>
<organism evidence="13 14">
    <name type="scientific">Pelovirga terrestris</name>
    <dbReference type="NCBI Taxonomy" id="2771352"/>
    <lineage>
        <taxon>Bacteria</taxon>
        <taxon>Pseudomonadati</taxon>
        <taxon>Thermodesulfobacteriota</taxon>
        <taxon>Desulfuromonadia</taxon>
        <taxon>Geobacterales</taxon>
        <taxon>Geobacteraceae</taxon>
        <taxon>Pelovirga</taxon>
    </lineage>
</organism>
<dbReference type="PANTHER" id="PTHR43105:SF9">
    <property type="entry name" value="NADPH-FE(3+) OXIDOREDUCTASE SUBUNIT ALPHA"/>
    <property type="match status" value="1"/>
</dbReference>
<dbReference type="RefSeq" id="WP_191155690.1">
    <property type="nucleotide sequence ID" value="NZ_JACWUN010000009.1"/>
</dbReference>
<dbReference type="GO" id="GO:0016491">
    <property type="term" value="F:oxidoreductase activity"/>
    <property type="evidence" value="ECO:0007669"/>
    <property type="project" value="UniProtKB-KW"/>
</dbReference>
<comment type="cofactor">
    <cofactor evidence="1">
        <name>[4Fe-4S] cluster</name>
        <dbReference type="ChEBI" id="CHEBI:49883"/>
    </cofactor>
</comment>
<keyword evidence="6" id="KW-0408">Iron</keyword>
<dbReference type="InterPro" id="IPR006657">
    <property type="entry name" value="MoPterin_dinucl-bd_dom"/>
</dbReference>
<feature type="domain" description="4Fe-4S Mo/W bis-MGD-type" evidence="11">
    <location>
        <begin position="212"/>
        <end position="268"/>
    </location>
</feature>
<feature type="domain" description="2Fe-2S ferredoxin-type" evidence="9">
    <location>
        <begin position="1"/>
        <end position="78"/>
    </location>
</feature>
<evidence type="ECO:0000256" key="6">
    <source>
        <dbReference type="ARBA" id="ARBA00023004"/>
    </source>
</evidence>
<dbReference type="Pfam" id="PF10588">
    <property type="entry name" value="NADH-G_4Fe-4S_3"/>
    <property type="match status" value="1"/>
</dbReference>
<evidence type="ECO:0000256" key="3">
    <source>
        <dbReference type="ARBA" id="ARBA00022714"/>
    </source>
</evidence>
<feature type="domain" description="4Fe-4S ferredoxin-type" evidence="10">
    <location>
        <begin position="172"/>
        <end position="203"/>
    </location>
</feature>
<dbReference type="SUPFAM" id="SSF54292">
    <property type="entry name" value="2Fe-2S ferredoxin-like"/>
    <property type="match status" value="1"/>
</dbReference>
<comment type="caution">
    <text evidence="13">The sequence shown here is derived from an EMBL/GenBank/DDBJ whole genome shotgun (WGS) entry which is preliminary data.</text>
</comment>
<keyword evidence="3" id="KW-0001">2Fe-2S</keyword>
<dbReference type="InterPro" id="IPR017896">
    <property type="entry name" value="4Fe4S_Fe-S-bd"/>
</dbReference>
<dbReference type="Pfam" id="PF04879">
    <property type="entry name" value="Molybdop_Fe4S4"/>
    <property type="match status" value="1"/>
</dbReference>
<protein>
    <submittedName>
        <fullName evidence="13">Molybdopterin-dependent oxidoreductase</fullName>
    </submittedName>
</protein>
<dbReference type="InterPro" id="IPR006963">
    <property type="entry name" value="Mopterin_OxRdtase_4Fe-4S_dom"/>
</dbReference>
<dbReference type="GO" id="GO:0051539">
    <property type="term" value="F:4 iron, 4 sulfur cluster binding"/>
    <property type="evidence" value="ECO:0007669"/>
    <property type="project" value="UniProtKB-KW"/>
</dbReference>
<evidence type="ECO:0000259" key="9">
    <source>
        <dbReference type="PROSITE" id="PS51085"/>
    </source>
</evidence>
<evidence type="ECO:0000259" key="12">
    <source>
        <dbReference type="PROSITE" id="PS51839"/>
    </source>
</evidence>
<evidence type="ECO:0000256" key="7">
    <source>
        <dbReference type="ARBA" id="ARBA00023014"/>
    </source>
</evidence>
<name>A0A8J6R5Y2_9BACT</name>
<dbReference type="Gene3D" id="3.40.228.10">
    <property type="entry name" value="Dimethylsulfoxide Reductase, domain 2"/>
    <property type="match status" value="1"/>
</dbReference>
<dbReference type="PROSITE" id="PS51379">
    <property type="entry name" value="4FE4S_FER_2"/>
    <property type="match status" value="1"/>
</dbReference>
<dbReference type="SUPFAM" id="SSF54862">
    <property type="entry name" value="4Fe-4S ferredoxins"/>
    <property type="match status" value="1"/>
</dbReference>
<dbReference type="PROSITE" id="PS51085">
    <property type="entry name" value="2FE2S_FER_2"/>
    <property type="match status" value="1"/>
</dbReference>
<dbReference type="Pfam" id="PF01568">
    <property type="entry name" value="Molydop_binding"/>
    <property type="match status" value="1"/>
</dbReference>
<evidence type="ECO:0000259" key="11">
    <source>
        <dbReference type="PROSITE" id="PS51669"/>
    </source>
</evidence>
<dbReference type="SUPFAM" id="SSF53706">
    <property type="entry name" value="Formate dehydrogenase/DMSO reductase, domains 1-3"/>
    <property type="match status" value="1"/>
</dbReference>
<dbReference type="InterPro" id="IPR050123">
    <property type="entry name" value="Prok_molybdopt-oxidoreductase"/>
</dbReference>
<keyword evidence="2" id="KW-0004">4Fe-4S</keyword>
<dbReference type="GO" id="GO:0046872">
    <property type="term" value="F:metal ion binding"/>
    <property type="evidence" value="ECO:0007669"/>
    <property type="project" value="UniProtKB-KW"/>
</dbReference>
<dbReference type="InterPro" id="IPR000283">
    <property type="entry name" value="NADH_UbQ_OxRdtase_75kDa_su_CS"/>
</dbReference>
<evidence type="ECO:0000313" key="13">
    <source>
        <dbReference type="EMBL" id="MBD1400779.1"/>
    </source>
</evidence>
<keyword evidence="14" id="KW-1185">Reference proteome</keyword>
<dbReference type="PROSITE" id="PS00198">
    <property type="entry name" value="4FE4S_FER_1"/>
    <property type="match status" value="1"/>
</dbReference>
<dbReference type="PANTHER" id="PTHR43105">
    <property type="entry name" value="RESPIRATORY NITRATE REDUCTASE"/>
    <property type="match status" value="1"/>
</dbReference>
<dbReference type="PROSITE" id="PS51839">
    <property type="entry name" value="4FE4S_HC3"/>
    <property type="match status" value="1"/>
</dbReference>
<evidence type="ECO:0000256" key="1">
    <source>
        <dbReference type="ARBA" id="ARBA00001966"/>
    </source>
</evidence>
<dbReference type="InterPro" id="IPR017900">
    <property type="entry name" value="4Fe4S_Fe_S_CS"/>
</dbReference>
<accession>A0A8J6R5Y2</accession>
<dbReference type="Proteomes" id="UP000632828">
    <property type="component" value="Unassembled WGS sequence"/>
</dbReference>
<keyword evidence="5" id="KW-0560">Oxidoreductase</keyword>
<evidence type="ECO:0000256" key="5">
    <source>
        <dbReference type="ARBA" id="ARBA00023002"/>
    </source>
</evidence>
<dbReference type="Gene3D" id="3.40.50.740">
    <property type="match status" value="1"/>
</dbReference>
<dbReference type="EMBL" id="JACWUN010000009">
    <property type="protein sequence ID" value="MBD1400779.1"/>
    <property type="molecule type" value="Genomic_DNA"/>
</dbReference>
<dbReference type="Gene3D" id="2.20.25.90">
    <property type="entry name" value="ADC-like domains"/>
    <property type="match status" value="1"/>
</dbReference>
<dbReference type="InterPro" id="IPR036010">
    <property type="entry name" value="2Fe-2S_ferredoxin-like_sf"/>
</dbReference>
<dbReference type="Pfam" id="PF00384">
    <property type="entry name" value="Molybdopterin"/>
    <property type="match status" value="1"/>
</dbReference>
<feature type="domain" description="4Fe-4S His(Cys)3-ligated-type" evidence="12">
    <location>
        <begin position="78"/>
        <end position="117"/>
    </location>
</feature>
<dbReference type="GO" id="GO:0042773">
    <property type="term" value="P:ATP synthesis coupled electron transport"/>
    <property type="evidence" value="ECO:0007669"/>
    <property type="project" value="InterPro"/>
</dbReference>
<dbReference type="Pfam" id="PF22117">
    <property type="entry name" value="Fer4_Nqo3"/>
    <property type="match status" value="1"/>
</dbReference>
<evidence type="ECO:0000313" key="14">
    <source>
        <dbReference type="Proteomes" id="UP000632828"/>
    </source>
</evidence>
<dbReference type="GO" id="GO:0008137">
    <property type="term" value="F:NADH dehydrogenase (ubiquinone) activity"/>
    <property type="evidence" value="ECO:0007669"/>
    <property type="project" value="InterPro"/>
</dbReference>
<dbReference type="GO" id="GO:0043546">
    <property type="term" value="F:molybdopterin cofactor binding"/>
    <property type="evidence" value="ECO:0007669"/>
    <property type="project" value="InterPro"/>
</dbReference>
<dbReference type="GO" id="GO:0051537">
    <property type="term" value="F:2 iron, 2 sulfur cluster binding"/>
    <property type="evidence" value="ECO:0007669"/>
    <property type="project" value="UniProtKB-KW"/>
</dbReference>
<gene>
    <name evidence="13" type="ORF">ICT70_08865</name>
</gene>
<dbReference type="Gene3D" id="2.40.40.20">
    <property type="match status" value="1"/>
</dbReference>
<dbReference type="PROSITE" id="PS00642">
    <property type="entry name" value="COMPLEX1_75K_2"/>
    <property type="match status" value="1"/>
</dbReference>
<dbReference type="SMART" id="SM00926">
    <property type="entry name" value="Molybdop_Fe4S4"/>
    <property type="match status" value="1"/>
</dbReference>
<dbReference type="PROSITE" id="PS00641">
    <property type="entry name" value="COMPLEX1_75K_1"/>
    <property type="match status" value="1"/>
</dbReference>
<reference evidence="13" key="1">
    <citation type="submission" date="2020-09" db="EMBL/GenBank/DDBJ databases">
        <title>Pelobacter alkaliphilus sp. nov., a novel anaerobic arsenate-reducing bacterium from terrestrial mud volcano.</title>
        <authorList>
            <person name="Khomyakova M.A."/>
            <person name="Merkel A.Y."/>
            <person name="Slobodkin A.I."/>
        </authorList>
    </citation>
    <scope>NUCLEOTIDE SEQUENCE</scope>
    <source>
        <strain evidence="13">M08fum</strain>
    </source>
</reference>
<dbReference type="Pfam" id="PF13510">
    <property type="entry name" value="Fer2_4"/>
    <property type="match status" value="1"/>
</dbReference>
<evidence type="ECO:0000256" key="2">
    <source>
        <dbReference type="ARBA" id="ARBA00022485"/>
    </source>
</evidence>
<dbReference type="InterPro" id="IPR009010">
    <property type="entry name" value="Asp_de-COase-like_dom_sf"/>
</dbReference>
<dbReference type="Gene3D" id="3.30.70.20">
    <property type="match status" value="1"/>
</dbReference>
<evidence type="ECO:0000256" key="8">
    <source>
        <dbReference type="ARBA" id="ARBA00034078"/>
    </source>
</evidence>
<keyword evidence="7" id="KW-0411">Iron-sulfur</keyword>
<dbReference type="SMART" id="SM00929">
    <property type="entry name" value="NADH-G_4Fe-4S_3"/>
    <property type="match status" value="1"/>
</dbReference>
<dbReference type="InterPro" id="IPR054351">
    <property type="entry name" value="NADH_UbQ_OxRdtase_ferredoxin"/>
</dbReference>
<dbReference type="GO" id="GO:0016020">
    <property type="term" value="C:membrane"/>
    <property type="evidence" value="ECO:0007669"/>
    <property type="project" value="InterPro"/>
</dbReference>
<evidence type="ECO:0000259" key="10">
    <source>
        <dbReference type="PROSITE" id="PS51379"/>
    </source>
</evidence>
<sequence length="849" mass="91802">MVNLTIDGKSVSVPNGATILDAARQLNIHIPTLCWLKKISTTGACRICAVEIAGVDRPMTACNTPVKEGIVVTTQSEALTKARKQIMELILLNHPLDCPVCDAGGECDLQDTCFELGVNRQHFKSEDVNPPTIDHWPLIQQVPSRCVMCEKCVKVCHELVGADALFVNDKGDRAYIDKRVDHCIYCGNCVAVCPTGTMISKPFKFKARPWELCKTRSICTLCPSQCQIDVHVKNNEIYRITSDDDTTSNQGTLCIGGFFGYGYVNNTKRLTAPQISDKTVSWDEALGYLTKEIVRIKQDHGPAAIAGLSSPRLSNEENYLFQKLFRAAIGSNNIDSEARFGALRSLRALNKGIGLRGASNRLETIGRADAVLVFGADPSAEAPAVDWQIQNAVRRGDGKLIIANMRRIHLTRFANSQLTYQPGSDIELAQGLAKLLLESDLVDQDYLNLTVENLDELKSDLAGIDLDQVVSATGISLQQLQEAARMIGNATNVAVVFGGDIHRSINGVAKAAAICNLAIICGALRHEGGLFPLDEKGNTQGLLDMGIYPESLPGYQPYGKKKEAFEKAWGCTLPEGGLDADGILKEIEEGNIRLLYLAAVNPLSFPNSVRWLKALQQVEVLVVQDIFPSVTSGLAKVVLPGATFAEKEGSFTSLDQSVRPARQAVHPVGESRGDAVIFAELMGRLTQSSTLYSQHAVIQEIQSLTDLYQDISFTSKDWHSSLKQAWQVSDKSLVYQPISSRDEATGLQLLVGSSMAHFGTTSAFAPAICDVEPEGLLNISAEDAGEVAVRDGEKLKVTGATGASAVARVRISPNVPKGLIYASTNFSSTGIAGLLADGDNRTTVQVERA</sequence>
<dbReference type="FunFam" id="3.10.20.740:FF:000005">
    <property type="entry name" value="NADH:ubiquinone oxidoreductase subunit"/>
    <property type="match status" value="1"/>
</dbReference>
<dbReference type="Gene3D" id="3.10.20.740">
    <property type="match status" value="1"/>
</dbReference>
<dbReference type="PROSITE" id="PS51669">
    <property type="entry name" value="4FE4S_MOW_BIS_MGD"/>
    <property type="match status" value="1"/>
</dbReference>
<dbReference type="InterPro" id="IPR001041">
    <property type="entry name" value="2Fe-2S_ferredoxin-type"/>
</dbReference>
<dbReference type="AlphaFoldDB" id="A0A8J6R5Y2"/>
<dbReference type="CDD" id="cd00207">
    <property type="entry name" value="fer2"/>
    <property type="match status" value="1"/>
</dbReference>
<keyword evidence="4" id="KW-0479">Metal-binding</keyword>
<dbReference type="SUPFAM" id="SSF50692">
    <property type="entry name" value="ADC-like"/>
    <property type="match status" value="1"/>
</dbReference>
<comment type="cofactor">
    <cofactor evidence="8">
        <name>[2Fe-2S] cluster</name>
        <dbReference type="ChEBI" id="CHEBI:190135"/>
    </cofactor>
</comment>
<proteinExistence type="predicted"/>
<dbReference type="InterPro" id="IPR006656">
    <property type="entry name" value="Mopterin_OxRdtase"/>
</dbReference>